<feature type="transmembrane region" description="Helical" evidence="1">
    <location>
        <begin position="157"/>
        <end position="174"/>
    </location>
</feature>
<keyword evidence="1" id="KW-0812">Transmembrane</keyword>
<sequence length="175" mass="20795">MTDLITSSNSFHPTLFLTPLGWIFVLAVNIVGFRRAELSRIKDKVFSQVEELFVDIKDKISERSCTENSLDDLLAPRITLLELRVNQFVRKSGFELLSSESISEMRDKPFQWLNETGNFERMISDFEYKILEEIEKKYSKWLFERWWQSAFRIIKDNWKSIAIVVMCLLFSLYLF</sequence>
<evidence type="ECO:0000313" key="2">
    <source>
        <dbReference type="EMBL" id="GEK12663.1"/>
    </source>
</evidence>
<keyword evidence="1" id="KW-0472">Membrane</keyword>
<comment type="caution">
    <text evidence="2">The sequence shown here is derived from an EMBL/GenBank/DDBJ whole genome shotgun (WGS) entry which is preliminary data.</text>
</comment>
<dbReference type="EMBL" id="BJTZ01000003">
    <property type="protein sequence ID" value="GEK12663.1"/>
    <property type="molecule type" value="Genomic_DNA"/>
</dbReference>
<accession>A0A510UDM4</accession>
<proteinExistence type="predicted"/>
<evidence type="ECO:0000256" key="1">
    <source>
        <dbReference type="SAM" id="Phobius"/>
    </source>
</evidence>
<gene>
    <name evidence="2" type="ORF">AFI02nite_06990</name>
</gene>
<feature type="transmembrane region" description="Helical" evidence="1">
    <location>
        <begin position="15"/>
        <end position="33"/>
    </location>
</feature>
<dbReference type="AlphaFoldDB" id="A0A510UDM4"/>
<dbReference type="Proteomes" id="UP000321787">
    <property type="component" value="Unassembled WGS sequence"/>
</dbReference>
<keyword evidence="1" id="KW-1133">Transmembrane helix</keyword>
<organism evidence="2 3">
    <name type="scientific">Aliivibrio fischeri</name>
    <name type="common">Vibrio fischeri</name>
    <dbReference type="NCBI Taxonomy" id="668"/>
    <lineage>
        <taxon>Bacteria</taxon>
        <taxon>Pseudomonadati</taxon>
        <taxon>Pseudomonadota</taxon>
        <taxon>Gammaproteobacteria</taxon>
        <taxon>Vibrionales</taxon>
        <taxon>Vibrionaceae</taxon>
        <taxon>Aliivibrio</taxon>
    </lineage>
</organism>
<protein>
    <submittedName>
        <fullName evidence="2">Uncharacterized protein</fullName>
    </submittedName>
</protein>
<name>A0A510UDM4_ALIFS</name>
<evidence type="ECO:0000313" key="3">
    <source>
        <dbReference type="Proteomes" id="UP000321787"/>
    </source>
</evidence>
<reference evidence="2 3" key="1">
    <citation type="submission" date="2019-07" db="EMBL/GenBank/DDBJ databases">
        <title>Whole genome shotgun sequence of Aliivibrio fischeri NBRC 101058.</title>
        <authorList>
            <person name="Hosoyama A."/>
            <person name="Uohara A."/>
            <person name="Ohji S."/>
            <person name="Ichikawa N."/>
        </authorList>
    </citation>
    <scope>NUCLEOTIDE SEQUENCE [LARGE SCALE GENOMIC DNA]</scope>
    <source>
        <strain evidence="2 3">NBRC 101058</strain>
    </source>
</reference>
<dbReference type="RefSeq" id="WP_065622330.1">
    <property type="nucleotide sequence ID" value="NZ_BJTZ01000003.1"/>
</dbReference>